<evidence type="ECO:0000256" key="2">
    <source>
        <dbReference type="ARBA" id="ARBA00004644"/>
    </source>
</evidence>
<organism evidence="13 14">
    <name type="scientific">Collichthys lucidus</name>
    <name type="common">Big head croaker</name>
    <name type="synonym">Sciaena lucida</name>
    <dbReference type="NCBI Taxonomy" id="240159"/>
    <lineage>
        <taxon>Eukaryota</taxon>
        <taxon>Metazoa</taxon>
        <taxon>Chordata</taxon>
        <taxon>Craniata</taxon>
        <taxon>Vertebrata</taxon>
        <taxon>Euteleostomi</taxon>
        <taxon>Actinopterygii</taxon>
        <taxon>Neopterygii</taxon>
        <taxon>Teleostei</taxon>
        <taxon>Neoteleostei</taxon>
        <taxon>Acanthomorphata</taxon>
        <taxon>Eupercaria</taxon>
        <taxon>Sciaenidae</taxon>
        <taxon>Collichthys</taxon>
    </lineage>
</organism>
<reference evidence="13 14" key="1">
    <citation type="submission" date="2019-01" db="EMBL/GenBank/DDBJ databases">
        <title>Genome Assembly of Collichthys lucidus.</title>
        <authorList>
            <person name="Cai M."/>
            <person name="Xiao S."/>
        </authorList>
    </citation>
    <scope>NUCLEOTIDE SEQUENCE [LARGE SCALE GENOMIC DNA]</scope>
    <source>
        <strain evidence="13">JT15FE1705JMU</strain>
        <tissue evidence="13">Muscle</tissue>
    </source>
</reference>
<evidence type="ECO:0000256" key="11">
    <source>
        <dbReference type="SAM" id="MobiDB-lite"/>
    </source>
</evidence>
<comment type="subcellular location">
    <subcellularLocation>
        <location evidence="2">Cytoplasmic vesicle</location>
        <location evidence="2">Secretory vesicle</location>
        <location evidence="2">Synaptic vesicle membrane</location>
        <topology evidence="2">Multi-pass membrane protein</topology>
    </subcellularLocation>
    <subcellularLocation>
        <location evidence="1">Early endosome membrane</location>
    </subcellularLocation>
</comment>
<feature type="transmembrane region" description="Helical" evidence="12">
    <location>
        <begin position="161"/>
        <end position="183"/>
    </location>
</feature>
<sequence>MTDPTTQESYPVPDPTIVDPCPGRVRNGQCAPDGFTSNHHQQAKTHGQPETFTTGQEMKITDSVEGEGLLESSMRLKPHEAQSYRKKALWVSWISIVVTLILAVAAFSKHLNYSFRAVSFMRHSASAFGFAFDATLDVLSSIIVLWRYSNAAAVHSAHREYIACVVLGIVFCLSSLCILGKAIHDLAARVPPEVDDFLFSVSIVRFNSLVGAIMGFSILISAEVFKHHTDVWFLDGTMGVVIGLIILAYGVKLLKDMVPRVRQTRNYERFE</sequence>
<dbReference type="GO" id="GO:0008270">
    <property type="term" value="F:zinc ion binding"/>
    <property type="evidence" value="ECO:0007669"/>
    <property type="project" value="TreeGrafter"/>
</dbReference>
<feature type="transmembrane region" description="Helical" evidence="12">
    <location>
        <begin position="203"/>
        <end position="225"/>
    </location>
</feature>
<dbReference type="AlphaFoldDB" id="A0A4V6APX0"/>
<evidence type="ECO:0000313" key="14">
    <source>
        <dbReference type="Proteomes" id="UP000298787"/>
    </source>
</evidence>
<keyword evidence="7 12" id="KW-1133">Transmembrane helix</keyword>
<keyword evidence="5" id="KW-0967">Endosome</keyword>
<name>A0A4V6APX0_COLLU</name>
<dbReference type="InterPro" id="IPR027469">
    <property type="entry name" value="Cation_efflux_TMD_sf"/>
</dbReference>
<feature type="compositionally biased region" description="Polar residues" evidence="11">
    <location>
        <begin position="35"/>
        <end position="53"/>
    </location>
</feature>
<keyword evidence="14" id="KW-1185">Reference proteome</keyword>
<feature type="transmembrane region" description="Helical" evidence="12">
    <location>
        <begin position="127"/>
        <end position="149"/>
    </location>
</feature>
<dbReference type="EMBL" id="CM014079">
    <property type="protein sequence ID" value="TKS67512.1"/>
    <property type="molecule type" value="Genomic_DNA"/>
</dbReference>
<evidence type="ECO:0000256" key="3">
    <source>
        <dbReference type="ARBA" id="ARBA00008731"/>
    </source>
</evidence>
<evidence type="ECO:0000256" key="12">
    <source>
        <dbReference type="SAM" id="Phobius"/>
    </source>
</evidence>
<dbReference type="SUPFAM" id="SSF161111">
    <property type="entry name" value="Cation efflux protein transmembrane domain-like"/>
    <property type="match status" value="1"/>
</dbReference>
<dbReference type="PANTHER" id="PTHR31937">
    <property type="entry name" value="TRANSMEMBRANE PROTEIN 163"/>
    <property type="match status" value="1"/>
</dbReference>
<evidence type="ECO:0000256" key="5">
    <source>
        <dbReference type="ARBA" id="ARBA00022753"/>
    </source>
</evidence>
<evidence type="ECO:0000313" key="13">
    <source>
        <dbReference type="EMBL" id="TKS67512.1"/>
    </source>
</evidence>
<dbReference type="PANTHER" id="PTHR31937:SF2">
    <property type="entry name" value="TRANSMEMBRANE PROTEIN 163"/>
    <property type="match status" value="1"/>
</dbReference>
<feature type="transmembrane region" description="Helical" evidence="12">
    <location>
        <begin position="232"/>
        <end position="251"/>
    </location>
</feature>
<dbReference type="GO" id="GO:0030672">
    <property type="term" value="C:synaptic vesicle membrane"/>
    <property type="evidence" value="ECO:0007669"/>
    <property type="project" value="UniProtKB-SubCell"/>
</dbReference>
<dbReference type="InterPro" id="IPR026765">
    <property type="entry name" value="Tmem163"/>
</dbReference>
<gene>
    <name evidence="13" type="ORF">D9C73_001164</name>
</gene>
<feature type="transmembrane region" description="Helical" evidence="12">
    <location>
        <begin position="88"/>
        <end position="107"/>
    </location>
</feature>
<feature type="region of interest" description="Disordered" evidence="11">
    <location>
        <begin position="31"/>
        <end position="53"/>
    </location>
</feature>
<dbReference type="Proteomes" id="UP000298787">
    <property type="component" value="Chromosome 2"/>
</dbReference>
<evidence type="ECO:0000256" key="1">
    <source>
        <dbReference type="ARBA" id="ARBA00004146"/>
    </source>
</evidence>
<keyword evidence="10" id="KW-0968">Cytoplasmic vesicle</keyword>
<evidence type="ECO:0000256" key="10">
    <source>
        <dbReference type="ARBA" id="ARBA00023329"/>
    </source>
</evidence>
<protein>
    <submittedName>
        <fullName evidence="13">Transmembrane protein 163</fullName>
    </submittedName>
</protein>
<keyword evidence="8" id="KW-0770">Synapse</keyword>
<accession>A0A4V6APX0</accession>
<evidence type="ECO:0000256" key="8">
    <source>
        <dbReference type="ARBA" id="ARBA00023018"/>
    </source>
</evidence>
<evidence type="ECO:0000256" key="6">
    <source>
        <dbReference type="ARBA" id="ARBA00022833"/>
    </source>
</evidence>
<evidence type="ECO:0000256" key="4">
    <source>
        <dbReference type="ARBA" id="ARBA00022692"/>
    </source>
</evidence>
<comment type="similarity">
    <text evidence="3">Belongs to the TMEM163 family.</text>
</comment>
<evidence type="ECO:0000256" key="7">
    <source>
        <dbReference type="ARBA" id="ARBA00022989"/>
    </source>
</evidence>
<evidence type="ECO:0000256" key="9">
    <source>
        <dbReference type="ARBA" id="ARBA00023136"/>
    </source>
</evidence>
<keyword evidence="4 12" id="KW-0812">Transmembrane</keyword>
<keyword evidence="6" id="KW-0862">Zinc</keyword>
<proteinExistence type="inferred from homology"/>
<keyword evidence="9 12" id="KW-0472">Membrane</keyword>
<dbReference type="GO" id="GO:0031901">
    <property type="term" value="C:early endosome membrane"/>
    <property type="evidence" value="ECO:0007669"/>
    <property type="project" value="UniProtKB-SubCell"/>
</dbReference>